<keyword evidence="1" id="KW-0812">Transmembrane</keyword>
<dbReference type="Proteomes" id="UP000669060">
    <property type="component" value="Unassembled WGS sequence"/>
</dbReference>
<sequence>MKRQLGLSLIELMIAILISSLLLLGVLQLFSNTSASDRTNTALARVQESGRIALEIIGTDARRAGYQGCGSAAETTTVGSLTFPEAAIATATSSITFRYATGVDTGTAFAFKTACSGGALYLNTITYNSCPNNGVARLCKTVNGATATPILDNANITAISFGIPSGGTFKWKDNTSITTAELAEAHAVRVTLTVSDARNEISRSFTGTYELRNRL</sequence>
<dbReference type="SUPFAM" id="SSF54523">
    <property type="entry name" value="Pili subunits"/>
    <property type="match status" value="1"/>
</dbReference>
<keyword evidence="1" id="KW-0472">Membrane</keyword>
<reference evidence="2 3" key="1">
    <citation type="submission" date="2020-12" db="EMBL/GenBank/DDBJ databases">
        <title>Pseudomonas schmalbachii sp. nov. isolated from millipede gut.</title>
        <authorList>
            <person name="Shelomi M."/>
        </authorList>
    </citation>
    <scope>NUCLEOTIDE SEQUENCE [LARGE SCALE GENOMIC DNA]</scope>
    <source>
        <strain evidence="2 3">Milli4</strain>
    </source>
</reference>
<dbReference type="InterPro" id="IPR012902">
    <property type="entry name" value="N_methyl_site"/>
</dbReference>
<keyword evidence="1" id="KW-1133">Transmembrane helix</keyword>
<gene>
    <name evidence="2" type="ORF">JFY56_16170</name>
</gene>
<proteinExistence type="predicted"/>
<dbReference type="InterPro" id="IPR045584">
    <property type="entry name" value="Pilin-like"/>
</dbReference>
<evidence type="ECO:0000313" key="2">
    <source>
        <dbReference type="EMBL" id="MBO3276760.1"/>
    </source>
</evidence>
<dbReference type="RefSeq" id="WP_208314864.1">
    <property type="nucleotide sequence ID" value="NZ_JAELYA010000006.1"/>
</dbReference>
<dbReference type="NCBIfam" id="TIGR02532">
    <property type="entry name" value="IV_pilin_GFxxxE"/>
    <property type="match status" value="1"/>
</dbReference>
<organism evidence="2 3">
    <name type="scientific">Pseudomonas schmalbachii</name>
    <dbReference type="NCBI Taxonomy" id="2816993"/>
    <lineage>
        <taxon>Bacteria</taxon>
        <taxon>Pseudomonadati</taxon>
        <taxon>Pseudomonadota</taxon>
        <taxon>Gammaproteobacteria</taxon>
        <taxon>Pseudomonadales</taxon>
        <taxon>Pseudomonadaceae</taxon>
        <taxon>Pseudomonas</taxon>
    </lineage>
</organism>
<evidence type="ECO:0000313" key="3">
    <source>
        <dbReference type="Proteomes" id="UP000669060"/>
    </source>
</evidence>
<feature type="transmembrane region" description="Helical" evidence="1">
    <location>
        <begin position="12"/>
        <end position="30"/>
    </location>
</feature>
<comment type="caution">
    <text evidence="2">The sequence shown here is derived from an EMBL/GenBank/DDBJ whole genome shotgun (WGS) entry which is preliminary data.</text>
</comment>
<evidence type="ECO:0000256" key="1">
    <source>
        <dbReference type="SAM" id="Phobius"/>
    </source>
</evidence>
<protein>
    <submittedName>
        <fullName evidence="2">Prepilin-type N-terminal cleavage/methylation domain-containing protein</fullName>
    </submittedName>
</protein>
<dbReference type="Pfam" id="PF07963">
    <property type="entry name" value="N_methyl"/>
    <property type="match status" value="1"/>
</dbReference>
<keyword evidence="3" id="KW-1185">Reference proteome</keyword>
<name>A0ABS3TSW6_9PSED</name>
<dbReference type="EMBL" id="JAELYA010000006">
    <property type="protein sequence ID" value="MBO3276760.1"/>
    <property type="molecule type" value="Genomic_DNA"/>
</dbReference>
<accession>A0ABS3TSW6</accession>